<dbReference type="Pfam" id="PF10176">
    <property type="entry name" value="NEDD4_Bsd2"/>
    <property type="match status" value="1"/>
</dbReference>
<feature type="compositionally biased region" description="Acidic residues" evidence="5">
    <location>
        <begin position="17"/>
        <end position="38"/>
    </location>
</feature>
<dbReference type="GO" id="GO:0016020">
    <property type="term" value="C:membrane"/>
    <property type="evidence" value="ECO:0007669"/>
    <property type="project" value="UniProtKB-SubCell"/>
</dbReference>
<dbReference type="EMBL" id="WIUZ02000011">
    <property type="protein sequence ID" value="KAF9782951.1"/>
    <property type="molecule type" value="Genomic_DNA"/>
</dbReference>
<dbReference type="GO" id="GO:0006511">
    <property type="term" value="P:ubiquitin-dependent protein catabolic process"/>
    <property type="evidence" value="ECO:0007669"/>
    <property type="project" value="TreeGrafter"/>
</dbReference>
<dbReference type="GO" id="GO:0031398">
    <property type="term" value="P:positive regulation of protein ubiquitination"/>
    <property type="evidence" value="ECO:0007669"/>
    <property type="project" value="TreeGrafter"/>
</dbReference>
<feature type="region of interest" description="Disordered" evidence="5">
    <location>
        <begin position="1"/>
        <end position="99"/>
    </location>
</feature>
<dbReference type="PANTHER" id="PTHR13396">
    <property type="entry name" value="NEDD4 FAMILY INTERACTING PROTEIN 1/2"/>
    <property type="match status" value="1"/>
</dbReference>
<dbReference type="GO" id="GO:0030001">
    <property type="term" value="P:metal ion transport"/>
    <property type="evidence" value="ECO:0007669"/>
    <property type="project" value="InterPro"/>
</dbReference>
<reference evidence="7" key="2">
    <citation type="submission" date="2020-11" db="EMBL/GenBank/DDBJ databases">
        <authorList>
            <consortium name="DOE Joint Genome Institute"/>
            <person name="Kuo A."/>
            <person name="Miyauchi S."/>
            <person name="Kiss E."/>
            <person name="Drula E."/>
            <person name="Kohler A."/>
            <person name="Sanchez-Garcia M."/>
            <person name="Andreopoulos B."/>
            <person name="Barry K.W."/>
            <person name="Bonito G."/>
            <person name="Buee M."/>
            <person name="Carver A."/>
            <person name="Chen C."/>
            <person name="Cichocki N."/>
            <person name="Clum A."/>
            <person name="Culley D."/>
            <person name="Crous P.W."/>
            <person name="Fauchery L."/>
            <person name="Girlanda M."/>
            <person name="Hayes R."/>
            <person name="Keri Z."/>
            <person name="Labutti K."/>
            <person name="Lipzen A."/>
            <person name="Lombard V."/>
            <person name="Magnuson J."/>
            <person name="Maillard F."/>
            <person name="Morin E."/>
            <person name="Murat C."/>
            <person name="Nolan M."/>
            <person name="Ohm R."/>
            <person name="Pangilinan J."/>
            <person name="Pereira M."/>
            <person name="Perotto S."/>
            <person name="Peter M."/>
            <person name="Riley R."/>
            <person name="Sitrit Y."/>
            <person name="Stielow B."/>
            <person name="Szollosi G."/>
            <person name="Zifcakova L."/>
            <person name="Stursova M."/>
            <person name="Spatafora J.W."/>
            <person name="Tedersoo L."/>
            <person name="Vaario L.-M."/>
            <person name="Yamada A."/>
            <person name="Yan M."/>
            <person name="Wang P."/>
            <person name="Xu J."/>
            <person name="Bruns T."/>
            <person name="Baldrian P."/>
            <person name="Vilgalys R."/>
            <person name="Henrissat B."/>
            <person name="Grigoriev I.V."/>
            <person name="Hibbett D."/>
            <person name="Nagy L.G."/>
            <person name="Martin F.M."/>
        </authorList>
    </citation>
    <scope>NUCLEOTIDE SEQUENCE</scope>
    <source>
        <strain evidence="7">UH-Tt-Lm1</strain>
    </source>
</reference>
<dbReference type="GO" id="GO:0005794">
    <property type="term" value="C:Golgi apparatus"/>
    <property type="evidence" value="ECO:0007669"/>
    <property type="project" value="TreeGrafter"/>
</dbReference>
<evidence type="ECO:0000313" key="7">
    <source>
        <dbReference type="EMBL" id="KAF9782951.1"/>
    </source>
</evidence>
<evidence type="ECO:0000256" key="3">
    <source>
        <dbReference type="ARBA" id="ARBA00022989"/>
    </source>
</evidence>
<protein>
    <recommendedName>
        <fullName evidence="9">Metal homeostatis protein bsd2</fullName>
    </recommendedName>
</protein>
<comment type="subcellular location">
    <subcellularLocation>
        <location evidence="1">Membrane</location>
        <topology evidence="1">Multi-pass membrane protein</topology>
    </subcellularLocation>
</comment>
<keyword evidence="2 6" id="KW-0812">Transmembrane</keyword>
<dbReference type="OrthoDB" id="10003116at2759"/>
<reference evidence="7" key="1">
    <citation type="journal article" date="2020" name="Nat. Commun.">
        <title>Large-scale genome sequencing of mycorrhizal fungi provides insights into the early evolution of symbiotic traits.</title>
        <authorList>
            <person name="Miyauchi S."/>
            <person name="Kiss E."/>
            <person name="Kuo A."/>
            <person name="Drula E."/>
            <person name="Kohler A."/>
            <person name="Sanchez-Garcia M."/>
            <person name="Morin E."/>
            <person name="Andreopoulos B."/>
            <person name="Barry K.W."/>
            <person name="Bonito G."/>
            <person name="Buee M."/>
            <person name="Carver A."/>
            <person name="Chen C."/>
            <person name="Cichocki N."/>
            <person name="Clum A."/>
            <person name="Culley D."/>
            <person name="Crous P.W."/>
            <person name="Fauchery L."/>
            <person name="Girlanda M."/>
            <person name="Hayes R.D."/>
            <person name="Keri Z."/>
            <person name="LaButti K."/>
            <person name="Lipzen A."/>
            <person name="Lombard V."/>
            <person name="Magnuson J."/>
            <person name="Maillard F."/>
            <person name="Murat C."/>
            <person name="Nolan M."/>
            <person name="Ohm R.A."/>
            <person name="Pangilinan J."/>
            <person name="Pereira M.F."/>
            <person name="Perotto S."/>
            <person name="Peter M."/>
            <person name="Pfister S."/>
            <person name="Riley R."/>
            <person name="Sitrit Y."/>
            <person name="Stielow J.B."/>
            <person name="Szollosi G."/>
            <person name="Zifcakova L."/>
            <person name="Stursova M."/>
            <person name="Spatafora J.W."/>
            <person name="Tedersoo L."/>
            <person name="Vaario L.M."/>
            <person name="Yamada A."/>
            <person name="Yan M."/>
            <person name="Wang P."/>
            <person name="Xu J."/>
            <person name="Bruns T."/>
            <person name="Baldrian P."/>
            <person name="Vilgalys R."/>
            <person name="Dunand C."/>
            <person name="Henrissat B."/>
            <person name="Grigoriev I.V."/>
            <person name="Hibbett D."/>
            <person name="Nagy L.G."/>
            <person name="Martin F.M."/>
        </authorList>
    </citation>
    <scope>NUCLEOTIDE SEQUENCE</scope>
    <source>
        <strain evidence="7">UH-Tt-Lm1</strain>
    </source>
</reference>
<evidence type="ECO:0000256" key="5">
    <source>
        <dbReference type="SAM" id="MobiDB-lite"/>
    </source>
</evidence>
<dbReference type="Proteomes" id="UP000736335">
    <property type="component" value="Unassembled WGS sequence"/>
</dbReference>
<proteinExistence type="predicted"/>
<dbReference type="GO" id="GO:0007034">
    <property type="term" value="P:vacuolar transport"/>
    <property type="evidence" value="ECO:0007669"/>
    <property type="project" value="InterPro"/>
</dbReference>
<dbReference type="GO" id="GO:0048471">
    <property type="term" value="C:perinuclear region of cytoplasm"/>
    <property type="evidence" value="ECO:0007669"/>
    <property type="project" value="TreeGrafter"/>
</dbReference>
<accession>A0A9P6HDH6</accession>
<keyword evidence="4 6" id="KW-0472">Membrane</keyword>
<sequence>MSARYAPLPTQRPSEHSDDELDATFDGSDDELDYDDDNAPVSESQPLNPSRSVHTSPPLSARNHPPSISIPGAYDFERVDYDVPPPGSPTRAASNDYGNTNGLVPSFDTDVDLAGRRHGALRNWFSRTAANVLPSHYVRQFGLGGSFASAAHVGGGGMNDGVFANITAKPERRRQQQQIEGDDSIYLAPEDTLKDAPPSYASAQADAVPPYWETTTIHLPSGMSASSTPGEMIIEGLPTGTLFSFLWNMLVSISFQFVGFLLTFLLHTTHAAKFGSRAGLGVTLIQYGFALRTRLEDISGGGGYGGADGNGSGGYSGWRLTNPTHPDFKTAAEADEYYRSHSPHVTRQDNFGNGTDVGMPSNGVNASPFSDSTSEWLSFFLMTVGWFILLTSVLSYWRVKRWERSILTSSDSGTSAPSESTLSRRLRAAFGGRVVFRHGFSLSRDEDPITPSLGISAETAARMGQIGDSMELGRSPSDSDIRLAQAWAEEARLQNDLRAAGLM</sequence>
<name>A0A9P6HDH6_9AGAM</name>
<evidence type="ECO:0000256" key="1">
    <source>
        <dbReference type="ARBA" id="ARBA00004141"/>
    </source>
</evidence>
<comment type="caution">
    <text evidence="7">The sequence shown here is derived from an EMBL/GenBank/DDBJ whole genome shotgun (WGS) entry which is preliminary data.</text>
</comment>
<feature type="compositionally biased region" description="Polar residues" evidence="5">
    <location>
        <begin position="41"/>
        <end position="58"/>
    </location>
</feature>
<dbReference type="GO" id="GO:0005783">
    <property type="term" value="C:endoplasmic reticulum"/>
    <property type="evidence" value="ECO:0007669"/>
    <property type="project" value="TreeGrafter"/>
</dbReference>
<evidence type="ECO:0000256" key="2">
    <source>
        <dbReference type="ARBA" id="ARBA00022692"/>
    </source>
</evidence>
<dbReference type="PANTHER" id="PTHR13396:SF5">
    <property type="entry name" value="NEDD4 FAMILY INTERACTING PROTEIN"/>
    <property type="match status" value="1"/>
</dbReference>
<evidence type="ECO:0000256" key="6">
    <source>
        <dbReference type="SAM" id="Phobius"/>
    </source>
</evidence>
<feature type="transmembrane region" description="Helical" evidence="6">
    <location>
        <begin position="278"/>
        <end position="295"/>
    </location>
</feature>
<dbReference type="InterPro" id="IPR019325">
    <property type="entry name" value="NEDD4/Bsd2"/>
</dbReference>
<keyword evidence="3 6" id="KW-1133">Transmembrane helix</keyword>
<keyword evidence="8" id="KW-1185">Reference proteome</keyword>
<evidence type="ECO:0000313" key="8">
    <source>
        <dbReference type="Proteomes" id="UP000736335"/>
    </source>
</evidence>
<feature type="transmembrane region" description="Helical" evidence="6">
    <location>
        <begin position="245"/>
        <end position="266"/>
    </location>
</feature>
<dbReference type="CDD" id="cd22212">
    <property type="entry name" value="NDFIP-like"/>
    <property type="match status" value="1"/>
</dbReference>
<evidence type="ECO:0008006" key="9">
    <source>
        <dbReference type="Google" id="ProtNLM"/>
    </source>
</evidence>
<gene>
    <name evidence="7" type="ORF">BJ322DRAFT_183974</name>
</gene>
<dbReference type="AlphaFoldDB" id="A0A9P6HDH6"/>
<evidence type="ECO:0000256" key="4">
    <source>
        <dbReference type="ARBA" id="ARBA00023136"/>
    </source>
</evidence>
<feature type="transmembrane region" description="Helical" evidence="6">
    <location>
        <begin position="376"/>
        <end position="397"/>
    </location>
</feature>
<organism evidence="7 8">
    <name type="scientific">Thelephora terrestris</name>
    <dbReference type="NCBI Taxonomy" id="56493"/>
    <lineage>
        <taxon>Eukaryota</taxon>
        <taxon>Fungi</taxon>
        <taxon>Dikarya</taxon>
        <taxon>Basidiomycota</taxon>
        <taxon>Agaricomycotina</taxon>
        <taxon>Agaricomycetes</taxon>
        <taxon>Thelephorales</taxon>
        <taxon>Thelephoraceae</taxon>
        <taxon>Thelephora</taxon>
    </lineage>
</organism>